<evidence type="ECO:0000313" key="2">
    <source>
        <dbReference type="Proteomes" id="UP000557717"/>
    </source>
</evidence>
<name>A0A840V051_9BACT</name>
<dbReference type="RefSeq" id="WP_184016136.1">
    <property type="nucleotide sequence ID" value="NZ_JACHFD010000003.1"/>
</dbReference>
<reference evidence="1 2" key="1">
    <citation type="submission" date="2020-08" db="EMBL/GenBank/DDBJ databases">
        <title>Genomic Encyclopedia of Type Strains, Phase IV (KMG-IV): sequencing the most valuable type-strain genomes for metagenomic binning, comparative biology and taxonomic classification.</title>
        <authorList>
            <person name="Goeker M."/>
        </authorList>
    </citation>
    <scope>NUCLEOTIDE SEQUENCE [LARGE SCALE GENOMIC DNA]</scope>
    <source>
        <strain evidence="1 2">YC6886</strain>
    </source>
</reference>
<accession>A0A840V051</accession>
<organism evidence="1 2">
    <name type="scientific">Haloferula luteola</name>
    <dbReference type="NCBI Taxonomy" id="595692"/>
    <lineage>
        <taxon>Bacteria</taxon>
        <taxon>Pseudomonadati</taxon>
        <taxon>Verrucomicrobiota</taxon>
        <taxon>Verrucomicrobiia</taxon>
        <taxon>Verrucomicrobiales</taxon>
        <taxon>Verrucomicrobiaceae</taxon>
        <taxon>Haloferula</taxon>
    </lineage>
</organism>
<dbReference type="Proteomes" id="UP000557717">
    <property type="component" value="Unassembled WGS sequence"/>
</dbReference>
<keyword evidence="2" id="KW-1185">Reference proteome</keyword>
<comment type="caution">
    <text evidence="1">The sequence shown here is derived from an EMBL/GenBank/DDBJ whole genome shotgun (WGS) entry which is preliminary data.</text>
</comment>
<evidence type="ECO:0000313" key="1">
    <source>
        <dbReference type="EMBL" id="MBB5350653.1"/>
    </source>
</evidence>
<sequence length="62" mass="6595">MSELCNGGMCPAAILTKGEHAFVQGYKLGDHERAELSAPPGEDFVRIPLSVLKKIAAQVVEA</sequence>
<proteinExistence type="predicted"/>
<dbReference type="AlphaFoldDB" id="A0A840V051"/>
<protein>
    <submittedName>
        <fullName evidence="1">Uncharacterized protein</fullName>
    </submittedName>
</protein>
<dbReference type="EMBL" id="JACHFD010000003">
    <property type="protein sequence ID" value="MBB5350653.1"/>
    <property type="molecule type" value="Genomic_DNA"/>
</dbReference>
<gene>
    <name evidence="1" type="ORF">HNR46_000881</name>
</gene>